<dbReference type="RefSeq" id="WP_176228577.1">
    <property type="nucleotide sequence ID" value="NZ_FWFL01000003.1"/>
</dbReference>
<evidence type="ECO:0000313" key="3">
    <source>
        <dbReference type="Proteomes" id="UP000193827"/>
    </source>
</evidence>
<gene>
    <name evidence="2" type="ORF">PEL8287_01458</name>
</gene>
<evidence type="ECO:0008006" key="4">
    <source>
        <dbReference type="Google" id="ProtNLM"/>
    </source>
</evidence>
<feature type="region of interest" description="Disordered" evidence="1">
    <location>
        <begin position="34"/>
        <end position="53"/>
    </location>
</feature>
<organism evidence="2 3">
    <name type="scientific">Roseovarius litorisediminis</name>
    <dbReference type="NCBI Taxonomy" id="1312363"/>
    <lineage>
        <taxon>Bacteria</taxon>
        <taxon>Pseudomonadati</taxon>
        <taxon>Pseudomonadota</taxon>
        <taxon>Alphaproteobacteria</taxon>
        <taxon>Rhodobacterales</taxon>
        <taxon>Roseobacteraceae</taxon>
        <taxon>Roseovarius</taxon>
    </lineage>
</organism>
<reference evidence="2 3" key="1">
    <citation type="submission" date="2017-03" db="EMBL/GenBank/DDBJ databases">
        <authorList>
            <person name="Afonso C.L."/>
            <person name="Miller P.J."/>
            <person name="Scott M.A."/>
            <person name="Spackman E."/>
            <person name="Goraichik I."/>
            <person name="Dimitrov K.M."/>
            <person name="Suarez D.L."/>
            <person name="Swayne D.E."/>
        </authorList>
    </citation>
    <scope>NUCLEOTIDE SEQUENCE [LARGE SCALE GENOMIC DNA]</scope>
    <source>
        <strain evidence="2 3">CECT 8287</strain>
    </source>
</reference>
<dbReference type="EMBL" id="FWFL01000003">
    <property type="protein sequence ID" value="SLN31240.1"/>
    <property type="molecule type" value="Genomic_DNA"/>
</dbReference>
<sequence length="53" mass="5606">MKLNDVVLCNPVRTAIGTYGGDLEGGPAVAKGLTTGHDPTRFARTHPMQRALT</sequence>
<protein>
    <recommendedName>
        <fullName evidence="4">Thiolase N-terminal domain-containing protein</fullName>
    </recommendedName>
</protein>
<name>A0A1Y5S344_9RHOB</name>
<evidence type="ECO:0000256" key="1">
    <source>
        <dbReference type="SAM" id="MobiDB-lite"/>
    </source>
</evidence>
<evidence type="ECO:0000313" key="2">
    <source>
        <dbReference type="EMBL" id="SLN31240.1"/>
    </source>
</evidence>
<dbReference type="AlphaFoldDB" id="A0A1Y5S344"/>
<accession>A0A1Y5S344</accession>
<keyword evidence="3" id="KW-1185">Reference proteome</keyword>
<dbReference type="Proteomes" id="UP000193827">
    <property type="component" value="Unassembled WGS sequence"/>
</dbReference>
<proteinExistence type="predicted"/>